<reference evidence="1" key="1">
    <citation type="submission" date="2022-10" db="EMBL/GenBank/DDBJ databases">
        <authorList>
            <person name="Hyden B.L."/>
            <person name="Feng K."/>
            <person name="Yates T."/>
            <person name="Jawdy S."/>
            <person name="Smart L.B."/>
            <person name="Muchero W."/>
        </authorList>
    </citation>
    <scope>NUCLEOTIDE SEQUENCE</scope>
    <source>
        <tissue evidence="1">Shoot tip</tissue>
    </source>
</reference>
<evidence type="ECO:0000313" key="2">
    <source>
        <dbReference type="Proteomes" id="UP001141253"/>
    </source>
</evidence>
<name>A0ABQ9BJ21_9ROSI</name>
<accession>A0ABQ9BJ21</accession>
<keyword evidence="2" id="KW-1185">Reference proteome</keyword>
<protein>
    <submittedName>
        <fullName evidence="1">Uncharacterized protein</fullName>
    </submittedName>
</protein>
<comment type="caution">
    <text evidence="1">The sequence shown here is derived from an EMBL/GenBank/DDBJ whole genome shotgun (WGS) entry which is preliminary data.</text>
</comment>
<sequence>MSKGLPESPSMDPLSSARTVMVWRPFISWASPLWLRRSLKLANSGYCARILVMLKAVEVEIKHKNAMKRREEALESIFAKKDVAKAFLIIIIITSLVFEFKADNAETLICMLSRNEWLGYSWSRMNFSAYRSGCDVLLWRG</sequence>
<dbReference type="EMBL" id="JAPFFI010000009">
    <property type="protein sequence ID" value="KAJ6383159.1"/>
    <property type="molecule type" value="Genomic_DNA"/>
</dbReference>
<dbReference type="Proteomes" id="UP001141253">
    <property type="component" value="Chromosome 6"/>
</dbReference>
<gene>
    <name evidence="1" type="ORF">OIU77_031562</name>
</gene>
<proteinExistence type="predicted"/>
<organism evidence="1 2">
    <name type="scientific">Salix suchowensis</name>
    <dbReference type="NCBI Taxonomy" id="1278906"/>
    <lineage>
        <taxon>Eukaryota</taxon>
        <taxon>Viridiplantae</taxon>
        <taxon>Streptophyta</taxon>
        <taxon>Embryophyta</taxon>
        <taxon>Tracheophyta</taxon>
        <taxon>Spermatophyta</taxon>
        <taxon>Magnoliopsida</taxon>
        <taxon>eudicotyledons</taxon>
        <taxon>Gunneridae</taxon>
        <taxon>Pentapetalae</taxon>
        <taxon>rosids</taxon>
        <taxon>fabids</taxon>
        <taxon>Malpighiales</taxon>
        <taxon>Salicaceae</taxon>
        <taxon>Saliceae</taxon>
        <taxon>Salix</taxon>
    </lineage>
</organism>
<reference evidence="1" key="2">
    <citation type="journal article" date="2023" name="Int. J. Mol. Sci.">
        <title>De Novo Assembly and Annotation of 11 Diverse Shrub Willow (Salix) Genomes Reveals Novel Gene Organization in Sex-Linked Regions.</title>
        <authorList>
            <person name="Hyden B."/>
            <person name="Feng K."/>
            <person name="Yates T.B."/>
            <person name="Jawdy S."/>
            <person name="Cereghino C."/>
            <person name="Smart L.B."/>
            <person name="Muchero W."/>
        </authorList>
    </citation>
    <scope>NUCLEOTIDE SEQUENCE</scope>
    <source>
        <tissue evidence="1">Shoot tip</tissue>
    </source>
</reference>
<evidence type="ECO:0000313" key="1">
    <source>
        <dbReference type="EMBL" id="KAJ6383159.1"/>
    </source>
</evidence>